<comment type="caution">
    <text evidence="3">The sequence shown here is derived from an EMBL/GenBank/DDBJ whole genome shotgun (WGS) entry which is preliminary data.</text>
</comment>
<dbReference type="InterPro" id="IPR009936">
    <property type="entry name" value="DUF1468"/>
</dbReference>
<sequence length="163" mass="16981">MPGPTPARTPATAPGPTPDWHDLAWGAVLALTGLAVAGYAALHYDFGTLRRMGPGFFPVVLGLGLAGLGLLIAISARNRLGQVRPFAWAQAVGVIGSLLVFGLLLDRIGLMASTALTVAISSAVAPRGGLLWRAVLTVAVTALVWLLFIAGLNLSIPVWPWNR</sequence>
<evidence type="ECO:0000256" key="1">
    <source>
        <dbReference type="SAM" id="Phobius"/>
    </source>
</evidence>
<keyword evidence="1" id="KW-0812">Transmembrane</keyword>
<dbReference type="OrthoDB" id="5186924at2"/>
<feature type="transmembrane region" description="Helical" evidence="1">
    <location>
        <begin position="130"/>
        <end position="156"/>
    </location>
</feature>
<feature type="transmembrane region" description="Helical" evidence="1">
    <location>
        <begin position="54"/>
        <end position="74"/>
    </location>
</feature>
<dbReference type="EMBL" id="SRPG01000144">
    <property type="protein sequence ID" value="TGN56403.1"/>
    <property type="molecule type" value="Genomic_DNA"/>
</dbReference>
<evidence type="ECO:0000313" key="3">
    <source>
        <dbReference type="EMBL" id="TGN56403.1"/>
    </source>
</evidence>
<dbReference type="RefSeq" id="WP_135818150.1">
    <property type="nucleotide sequence ID" value="NZ_SRPG01000144.1"/>
</dbReference>
<feature type="domain" description="DUF1468" evidence="2">
    <location>
        <begin position="25"/>
        <end position="157"/>
    </location>
</feature>
<evidence type="ECO:0000259" key="2">
    <source>
        <dbReference type="Pfam" id="PF07331"/>
    </source>
</evidence>
<name>A0A4Z1C1P0_9RHOB</name>
<evidence type="ECO:0000313" key="4">
    <source>
        <dbReference type="Proteomes" id="UP000297972"/>
    </source>
</evidence>
<feature type="transmembrane region" description="Helical" evidence="1">
    <location>
        <begin position="23"/>
        <end position="42"/>
    </location>
</feature>
<dbReference type="Proteomes" id="UP000297972">
    <property type="component" value="Unassembled WGS sequence"/>
</dbReference>
<reference evidence="3 4" key="1">
    <citation type="submission" date="2019-03" db="EMBL/GenBank/DDBJ databases">
        <authorList>
            <person name="Li J."/>
        </authorList>
    </citation>
    <scope>NUCLEOTIDE SEQUENCE [LARGE SCALE GENOMIC DNA]</scope>
    <source>
        <strain evidence="3 4">3058</strain>
    </source>
</reference>
<accession>A0A4Z1C1P0</accession>
<keyword evidence="1" id="KW-1133">Transmembrane helix</keyword>
<protein>
    <submittedName>
        <fullName evidence="3">Tripartite tricarboxylate transporter TctB family protein</fullName>
    </submittedName>
</protein>
<keyword evidence="4" id="KW-1185">Reference proteome</keyword>
<keyword evidence="1" id="KW-0472">Membrane</keyword>
<dbReference type="AlphaFoldDB" id="A0A4Z1C1P0"/>
<gene>
    <name evidence="3" type="ORF">E4L95_14130</name>
</gene>
<organism evidence="3 4">
    <name type="scientific">Paracoccus liaowanqingii</name>
    <dbReference type="NCBI Taxonomy" id="2560053"/>
    <lineage>
        <taxon>Bacteria</taxon>
        <taxon>Pseudomonadati</taxon>
        <taxon>Pseudomonadota</taxon>
        <taxon>Alphaproteobacteria</taxon>
        <taxon>Rhodobacterales</taxon>
        <taxon>Paracoccaceae</taxon>
        <taxon>Paracoccus</taxon>
    </lineage>
</organism>
<feature type="transmembrane region" description="Helical" evidence="1">
    <location>
        <begin position="86"/>
        <end position="105"/>
    </location>
</feature>
<proteinExistence type="predicted"/>
<dbReference type="Pfam" id="PF07331">
    <property type="entry name" value="TctB"/>
    <property type="match status" value="1"/>
</dbReference>